<comment type="caution">
    <text evidence="1">The sequence shown here is derived from an EMBL/GenBank/DDBJ whole genome shotgun (WGS) entry which is preliminary data.</text>
</comment>
<dbReference type="SUPFAM" id="SSF50630">
    <property type="entry name" value="Acid proteases"/>
    <property type="match status" value="1"/>
</dbReference>
<proteinExistence type="predicted"/>
<evidence type="ECO:0008006" key="3">
    <source>
        <dbReference type="Google" id="ProtNLM"/>
    </source>
</evidence>
<dbReference type="STRING" id="1802055.A3A74_07720"/>
<evidence type="ECO:0000313" key="1">
    <source>
        <dbReference type="EMBL" id="OGK39645.1"/>
    </source>
</evidence>
<organism evidence="1 2">
    <name type="scientific">Candidatus Roizmanbacteria bacterium RIFCSPLOWO2_01_FULL_35_13</name>
    <dbReference type="NCBI Taxonomy" id="1802055"/>
    <lineage>
        <taxon>Bacteria</taxon>
        <taxon>Candidatus Roizmaniibacteriota</taxon>
    </lineage>
</organism>
<dbReference type="Proteomes" id="UP000179270">
    <property type="component" value="Unassembled WGS sequence"/>
</dbReference>
<evidence type="ECO:0000313" key="2">
    <source>
        <dbReference type="Proteomes" id="UP000179270"/>
    </source>
</evidence>
<dbReference type="EMBL" id="MGAF01000046">
    <property type="protein sequence ID" value="OGK39645.1"/>
    <property type="molecule type" value="Genomic_DNA"/>
</dbReference>
<dbReference type="Gene3D" id="2.40.70.10">
    <property type="entry name" value="Acid Proteases"/>
    <property type="match status" value="1"/>
</dbReference>
<dbReference type="InterPro" id="IPR021109">
    <property type="entry name" value="Peptidase_aspartic_dom_sf"/>
</dbReference>
<dbReference type="AlphaFoldDB" id="A0A1F7I8F9"/>
<reference evidence="1 2" key="1">
    <citation type="journal article" date="2016" name="Nat. Commun.">
        <title>Thousands of microbial genomes shed light on interconnected biogeochemical processes in an aquifer system.</title>
        <authorList>
            <person name="Anantharaman K."/>
            <person name="Brown C.T."/>
            <person name="Hug L.A."/>
            <person name="Sharon I."/>
            <person name="Castelle C.J."/>
            <person name="Probst A.J."/>
            <person name="Thomas B.C."/>
            <person name="Singh A."/>
            <person name="Wilkins M.J."/>
            <person name="Karaoz U."/>
            <person name="Brodie E.L."/>
            <person name="Williams K.H."/>
            <person name="Hubbard S.S."/>
            <person name="Banfield J.F."/>
        </authorList>
    </citation>
    <scope>NUCLEOTIDE SEQUENCE [LARGE SCALE GENOMIC DNA]</scope>
</reference>
<sequence length="135" mass="15824">MSFTFPYQFRLAENHRIPYPIVTIFLETVRGHREFSFIMDTGADNLTLPYYMITLLGVKKQSLIESESQGIGKELVKTWEGNIPIIFCNRKFNIHCSFTNNDKTPLLLGKEGIFDFFNVTFNNDKQETIFEERKK</sequence>
<accession>A0A1F7I8F9</accession>
<name>A0A1F7I8F9_9BACT</name>
<gene>
    <name evidence="1" type="ORF">A3A74_07720</name>
</gene>
<protein>
    <recommendedName>
        <fullName evidence="3">Peptidase A2 domain-containing protein</fullName>
    </recommendedName>
</protein>